<gene>
    <name evidence="2" type="ORF">MMELEA_03600</name>
</gene>
<dbReference type="InterPro" id="IPR016071">
    <property type="entry name" value="Staphylococal_nuclease_OB-fold"/>
</dbReference>
<dbReference type="InterPro" id="IPR035437">
    <property type="entry name" value="SNase_OB-fold_sf"/>
</dbReference>
<dbReference type="STRING" id="29561.MM26B8_01230"/>
<protein>
    <submittedName>
        <fullName evidence="2">Nuclease</fullName>
    </submittedName>
</protein>
<dbReference type="SMART" id="SM00318">
    <property type="entry name" value="SNc"/>
    <property type="match status" value="1"/>
</dbReference>
<dbReference type="Pfam" id="PF00565">
    <property type="entry name" value="SNase"/>
    <property type="match status" value="1"/>
</dbReference>
<comment type="caution">
    <text evidence="2">The sequence shown here is derived from an EMBL/GenBank/DDBJ whole genome shotgun (WGS) entry which is preliminary data.</text>
</comment>
<name>A0A0F5H0R2_9BACT</name>
<keyword evidence="3" id="KW-1185">Reference proteome</keyword>
<organism evidence="2 3">
    <name type="scientific">Mycoplasmopsis meleagridis ATCC 25294</name>
    <dbReference type="NCBI Taxonomy" id="1264554"/>
    <lineage>
        <taxon>Bacteria</taxon>
        <taxon>Bacillati</taxon>
        <taxon>Mycoplasmatota</taxon>
        <taxon>Mycoplasmoidales</taxon>
        <taxon>Metamycoplasmataceae</taxon>
        <taxon>Mycoplasmopsis</taxon>
    </lineage>
</organism>
<evidence type="ECO:0000313" key="3">
    <source>
        <dbReference type="Proteomes" id="UP000033750"/>
    </source>
</evidence>
<dbReference type="SUPFAM" id="SSF50199">
    <property type="entry name" value="Staphylococcal nuclease"/>
    <property type="match status" value="1"/>
</dbReference>
<dbReference type="Gene3D" id="2.40.50.90">
    <property type="match status" value="1"/>
</dbReference>
<sequence>MISLISLLFITSSCNNNFDKPFYKIVSNEIWDIHDGDTFKVTKNKQNYTIRLFGIDTPEINFVKNKIKTNYAIKARTFTENFLKNSPIELTYLKKDFYGRYVCLVKNSKNEDLVYKIALNGFGIVRYADDENYKNPFYIADEELKVYIQKLMTAEKIAKKNKIGIWSNEKLYTKIYS</sequence>
<dbReference type="EMBL" id="JZXN01000014">
    <property type="protein sequence ID" value="KKB26911.1"/>
    <property type="molecule type" value="Genomic_DNA"/>
</dbReference>
<dbReference type="Proteomes" id="UP000033750">
    <property type="component" value="Unassembled WGS sequence"/>
</dbReference>
<dbReference type="AlphaFoldDB" id="A0A0F5H0R2"/>
<reference evidence="2 3" key="1">
    <citation type="submission" date="2015-03" db="EMBL/GenBank/DDBJ databases">
        <title>Genome sequence of Mycoplasma meleagridis strain ATCC 25294.</title>
        <authorList>
            <person name="Yacoub E."/>
            <person name="Blanchard A."/>
            <person name="Sirand-Pugnet P."/>
            <person name="Mardassi B.B.A."/>
        </authorList>
    </citation>
    <scope>NUCLEOTIDE SEQUENCE [LARGE SCALE GENOMIC DNA]</scope>
    <source>
        <strain evidence="2 3">ATCC 25294</strain>
    </source>
</reference>
<feature type="domain" description="TNase-like" evidence="1">
    <location>
        <begin position="24"/>
        <end position="168"/>
    </location>
</feature>
<evidence type="ECO:0000259" key="1">
    <source>
        <dbReference type="PROSITE" id="PS50830"/>
    </source>
</evidence>
<dbReference type="PROSITE" id="PS50830">
    <property type="entry name" value="TNASE_3"/>
    <property type="match status" value="1"/>
</dbReference>
<evidence type="ECO:0000313" key="2">
    <source>
        <dbReference type="EMBL" id="KKB26911.1"/>
    </source>
</evidence>
<accession>A0A0F5H0R2</accession>
<dbReference type="PATRIC" id="fig|1264554.4.peg.317"/>
<proteinExistence type="predicted"/>